<dbReference type="OrthoDB" id="10343823at2759"/>
<evidence type="ECO:0000256" key="1">
    <source>
        <dbReference type="SAM" id="MobiDB-lite"/>
    </source>
</evidence>
<keyword evidence="3" id="KW-1185">Reference proteome</keyword>
<comment type="caution">
    <text evidence="2">The sequence shown here is derived from an EMBL/GenBank/DDBJ whole genome shotgun (WGS) entry which is preliminary data.</text>
</comment>
<dbReference type="EMBL" id="JACGCI010000133">
    <property type="protein sequence ID" value="KAF6743882.1"/>
    <property type="molecule type" value="Genomic_DNA"/>
</dbReference>
<sequence>MDLPEEVISEILSHLRPHPLRPWRRPTQVRELRVAFTCKALYRMFQPQIVSLQAEELDWAIRRKKLTIQYHETRRNAVEYKDGKFEAALAESSQLRGTSGLANVDLDWAGLPLEENGFTSPINLRLDLRCNNVVQKDVEAVWCLNSLISRENIIDQLRDVGVAFNLDPEDTELCYEKWNGWHRWTREPSQPGWESVVSRLLEKLGGLDKIRLWVTATGALKEKNLDEDDEDTAVVQDSGHSNSCDKPAHHRSAPIPLESPSNTGPQKTAIEGHLPYLFFRGDVFHPTLRPFVDQLIHQCSSSLMDLHLGECDSGWTDIVPRWTLPKLTKFSLEMAESDIALHAILLFLCNNLTIEVVEIVTRADSVNVIQAGDITSLPKSLPNLRRLDGTPEILLPLLQSFLSFPSLQDVTIDPAWPTISGLAYWDGLTEILSQLPRLSASRLHTLSLSLPLEEELNEWMRSASSNAATALFHTPLSSVLPDLGTIRHLVLHAYTAPYTRDAFTVEPDTIFKFVGTFPGVEEVVIYASFFASSDRTRLLESLPRIWEECGHLKVFRIERQEEDFVAEDGTWKRGQEVPTHWSEGPLDCFYGCQT</sequence>
<name>A0A8H6LX39_9AGAR</name>
<proteinExistence type="predicted"/>
<organism evidence="2 3">
    <name type="scientific">Ephemerocybe angulata</name>
    <dbReference type="NCBI Taxonomy" id="980116"/>
    <lineage>
        <taxon>Eukaryota</taxon>
        <taxon>Fungi</taxon>
        <taxon>Dikarya</taxon>
        <taxon>Basidiomycota</taxon>
        <taxon>Agaricomycotina</taxon>
        <taxon>Agaricomycetes</taxon>
        <taxon>Agaricomycetidae</taxon>
        <taxon>Agaricales</taxon>
        <taxon>Agaricineae</taxon>
        <taxon>Psathyrellaceae</taxon>
        <taxon>Ephemerocybe</taxon>
    </lineage>
</organism>
<evidence type="ECO:0000313" key="3">
    <source>
        <dbReference type="Proteomes" id="UP000521943"/>
    </source>
</evidence>
<accession>A0A8H6LX39</accession>
<evidence type="ECO:0000313" key="2">
    <source>
        <dbReference type="EMBL" id="KAF6743882.1"/>
    </source>
</evidence>
<feature type="region of interest" description="Disordered" evidence="1">
    <location>
        <begin position="228"/>
        <end position="266"/>
    </location>
</feature>
<dbReference type="SUPFAM" id="SSF52047">
    <property type="entry name" value="RNI-like"/>
    <property type="match status" value="1"/>
</dbReference>
<dbReference type="Proteomes" id="UP000521943">
    <property type="component" value="Unassembled WGS sequence"/>
</dbReference>
<dbReference type="InterPro" id="IPR032675">
    <property type="entry name" value="LRR_dom_sf"/>
</dbReference>
<gene>
    <name evidence="2" type="ORF">DFP72DRAFT_931158</name>
</gene>
<protein>
    <recommendedName>
        <fullName evidence="4">F-box domain-containing protein</fullName>
    </recommendedName>
</protein>
<reference evidence="2 3" key="1">
    <citation type="submission" date="2020-07" db="EMBL/GenBank/DDBJ databases">
        <title>Comparative genomics of pyrophilous fungi reveals a link between fire events and developmental genes.</title>
        <authorList>
            <consortium name="DOE Joint Genome Institute"/>
            <person name="Steindorff A.S."/>
            <person name="Carver A."/>
            <person name="Calhoun S."/>
            <person name="Stillman K."/>
            <person name="Liu H."/>
            <person name="Lipzen A."/>
            <person name="Pangilinan J."/>
            <person name="Labutti K."/>
            <person name="Bruns T.D."/>
            <person name="Grigoriev I.V."/>
        </authorList>
    </citation>
    <scope>NUCLEOTIDE SEQUENCE [LARGE SCALE GENOMIC DNA]</scope>
    <source>
        <strain evidence="2 3">CBS 144469</strain>
    </source>
</reference>
<dbReference type="AlphaFoldDB" id="A0A8H6LX39"/>
<evidence type="ECO:0008006" key="4">
    <source>
        <dbReference type="Google" id="ProtNLM"/>
    </source>
</evidence>
<dbReference type="Gene3D" id="3.80.10.10">
    <property type="entry name" value="Ribonuclease Inhibitor"/>
    <property type="match status" value="1"/>
</dbReference>
<dbReference type="CDD" id="cd09917">
    <property type="entry name" value="F-box_SF"/>
    <property type="match status" value="1"/>
</dbReference>